<comment type="caution">
    <text evidence="1">The sequence shown here is derived from an EMBL/GenBank/DDBJ whole genome shotgun (WGS) entry which is preliminary data.</text>
</comment>
<dbReference type="AlphaFoldDB" id="A0A511CZ91"/>
<evidence type="ECO:0000313" key="2">
    <source>
        <dbReference type="Proteomes" id="UP000321328"/>
    </source>
</evidence>
<protein>
    <submittedName>
        <fullName evidence="1">Uncharacterized protein</fullName>
    </submittedName>
</protein>
<evidence type="ECO:0000313" key="1">
    <source>
        <dbReference type="EMBL" id="GEL17875.1"/>
    </source>
</evidence>
<keyword evidence="2" id="KW-1185">Reference proteome</keyword>
<name>A0A511CZ91_9PSEU</name>
<dbReference type="EMBL" id="BJVI01000013">
    <property type="protein sequence ID" value="GEL17875.1"/>
    <property type="molecule type" value="Genomic_DNA"/>
</dbReference>
<sequence length="89" mass="9331">MAVVGPFGLVVHVGGDGVGIGEQAIGRQRGTQLGEHRLGGGIVWPGLGERGLRMLVPERSGGRRWHDVNLANAADTALSTIRRGARPTQ</sequence>
<organism evidence="1 2">
    <name type="scientific">Pseudonocardia asaccharolytica DSM 44247 = NBRC 16224</name>
    <dbReference type="NCBI Taxonomy" id="1123024"/>
    <lineage>
        <taxon>Bacteria</taxon>
        <taxon>Bacillati</taxon>
        <taxon>Actinomycetota</taxon>
        <taxon>Actinomycetes</taxon>
        <taxon>Pseudonocardiales</taxon>
        <taxon>Pseudonocardiaceae</taxon>
        <taxon>Pseudonocardia</taxon>
    </lineage>
</organism>
<reference evidence="1 2" key="1">
    <citation type="submission" date="2019-07" db="EMBL/GenBank/DDBJ databases">
        <title>Whole genome shotgun sequence of Pseudonocardia asaccharolytica NBRC 16224.</title>
        <authorList>
            <person name="Hosoyama A."/>
            <person name="Uohara A."/>
            <person name="Ohji S."/>
            <person name="Ichikawa N."/>
        </authorList>
    </citation>
    <scope>NUCLEOTIDE SEQUENCE [LARGE SCALE GENOMIC DNA]</scope>
    <source>
        <strain evidence="1 2">NBRC 16224</strain>
    </source>
</reference>
<proteinExistence type="predicted"/>
<dbReference type="Proteomes" id="UP000321328">
    <property type="component" value="Unassembled WGS sequence"/>
</dbReference>
<gene>
    <name evidence="1" type="ORF">PA7_17120</name>
</gene>
<accession>A0A511CZ91</accession>